<gene>
    <name evidence="2" type="ORF">E2C01_035922</name>
</gene>
<evidence type="ECO:0000256" key="1">
    <source>
        <dbReference type="SAM" id="MobiDB-lite"/>
    </source>
</evidence>
<proteinExistence type="predicted"/>
<comment type="caution">
    <text evidence="2">The sequence shown here is derived from an EMBL/GenBank/DDBJ whole genome shotgun (WGS) entry which is preliminary data.</text>
</comment>
<evidence type="ECO:0000313" key="3">
    <source>
        <dbReference type="Proteomes" id="UP000324222"/>
    </source>
</evidence>
<feature type="region of interest" description="Disordered" evidence="1">
    <location>
        <begin position="19"/>
        <end position="43"/>
    </location>
</feature>
<evidence type="ECO:0000313" key="2">
    <source>
        <dbReference type="EMBL" id="MPC42303.1"/>
    </source>
</evidence>
<sequence length="181" mass="19946">MKIGFGIFFRHIGPGAVQASTEGVPARPKKRDWKRDAPPDVPDRVGSALEVDGRESCLENRFFSSSVENAAPVGFFGDVAPSVDLLLSVLLERDRRRSMDAVSKELDDERLNGYERCVTLVTPVSTLVLRDGAVRLDAEPAPKTLLLSPRRRVDSSSLVTEDVGEWLADDLGEVEVRSLRL</sequence>
<dbReference type="EMBL" id="VSRR010005385">
    <property type="protein sequence ID" value="MPC42303.1"/>
    <property type="molecule type" value="Genomic_DNA"/>
</dbReference>
<dbReference type="Proteomes" id="UP000324222">
    <property type="component" value="Unassembled WGS sequence"/>
</dbReference>
<reference evidence="2 3" key="1">
    <citation type="submission" date="2019-05" db="EMBL/GenBank/DDBJ databases">
        <title>Another draft genome of Portunus trituberculatus and its Hox gene families provides insights of decapod evolution.</title>
        <authorList>
            <person name="Jeong J.-H."/>
            <person name="Song I."/>
            <person name="Kim S."/>
            <person name="Choi T."/>
            <person name="Kim D."/>
            <person name="Ryu S."/>
            <person name="Kim W."/>
        </authorList>
    </citation>
    <scope>NUCLEOTIDE SEQUENCE [LARGE SCALE GENOMIC DNA]</scope>
    <source>
        <tissue evidence="2">Muscle</tissue>
    </source>
</reference>
<organism evidence="2 3">
    <name type="scientific">Portunus trituberculatus</name>
    <name type="common">Swimming crab</name>
    <name type="synonym">Neptunus trituberculatus</name>
    <dbReference type="NCBI Taxonomy" id="210409"/>
    <lineage>
        <taxon>Eukaryota</taxon>
        <taxon>Metazoa</taxon>
        <taxon>Ecdysozoa</taxon>
        <taxon>Arthropoda</taxon>
        <taxon>Crustacea</taxon>
        <taxon>Multicrustacea</taxon>
        <taxon>Malacostraca</taxon>
        <taxon>Eumalacostraca</taxon>
        <taxon>Eucarida</taxon>
        <taxon>Decapoda</taxon>
        <taxon>Pleocyemata</taxon>
        <taxon>Brachyura</taxon>
        <taxon>Eubrachyura</taxon>
        <taxon>Portunoidea</taxon>
        <taxon>Portunidae</taxon>
        <taxon>Portuninae</taxon>
        <taxon>Portunus</taxon>
    </lineage>
</organism>
<accession>A0A5B7FB12</accession>
<name>A0A5B7FB12_PORTR</name>
<protein>
    <submittedName>
        <fullName evidence="2">Uncharacterized protein</fullName>
    </submittedName>
</protein>
<keyword evidence="3" id="KW-1185">Reference proteome</keyword>
<dbReference type="AlphaFoldDB" id="A0A5B7FB12"/>
<feature type="compositionally biased region" description="Basic and acidic residues" evidence="1">
    <location>
        <begin position="33"/>
        <end position="43"/>
    </location>
</feature>